<name>A0A6N3FJ41_9FIRM</name>
<dbReference type="PANTHER" id="PTHR35791:SF1">
    <property type="entry name" value="UPF0754 MEMBRANE PROTEIN YHEB"/>
    <property type="match status" value="1"/>
</dbReference>
<protein>
    <recommendedName>
        <fullName evidence="8">DUF445 family protein</fullName>
    </recommendedName>
</protein>
<dbReference type="InterPro" id="IPR007383">
    <property type="entry name" value="DUF445"/>
</dbReference>
<dbReference type="EMBL" id="CACRUE010000044">
    <property type="protein sequence ID" value="VYU51950.1"/>
    <property type="molecule type" value="Genomic_DNA"/>
</dbReference>
<dbReference type="RefSeq" id="WP_024037905.1">
    <property type="nucleotide sequence ID" value="NZ_CACRUE010000044.1"/>
</dbReference>
<reference evidence="7" key="1">
    <citation type="submission" date="2019-11" db="EMBL/GenBank/DDBJ databases">
        <authorList>
            <person name="Feng L."/>
        </authorList>
    </citation>
    <scope>NUCLEOTIDE SEQUENCE</scope>
    <source>
        <strain evidence="7">IbartlettiiLFYP30</strain>
    </source>
</reference>
<dbReference type="Pfam" id="PF04286">
    <property type="entry name" value="DUF445"/>
    <property type="match status" value="1"/>
</dbReference>
<sequence>MANIQDILFIFMQGFSGAVAGYITNKYAVNMIFKEYTPLKIGGAVKKNKVKFIEEISELVEKDIINSETLIGSIESKDFSDVIDSACIDFMTNSLNDVFNGVKLKNIPGISTSTAQCITFIEQNLQEELPKLIDNLSNKIDIKSLLQKEQLDNISEKIVGLIIEVLETDEKLEDFLACLYDENKDLTLAQILSDDAKQSLVNGISSIINESINNIINDEKQCLDLLEKLYELLDLKSVISKLEDGLGQKTLEDIAGQEGLDNISNLLFRHIQILIDEQENKDKVKEIISEFLAIAKGMDLTLFEVLPPQFANSLVSYIRYIIPDIAPHISNWLYENKEKIDTVINTAVDETVNQTDDQSFRGIVDKFGGMLATISQTLKIVDRAANMVEGYDLTPESSEKIYLAISKFFEETNIGDIVDLLQDKLNLSDDDICERLIDLFNQKGDILTQKIVFNLKGKKISEFAKIDLEKVFKSKVMPLIYKFIKSNQGKINNYVAELLKNKTEQILNNNIANLISEEKVGLLSKKLPKLIAKYIGTNKVTCKVYIEKMVSSGLKNIDFESLIIKNKESLILLICRKFNDLKEIALENLKDKELNNVLDLIKDKEGFSLSLSEKLHKGLVNNVDKVIDNNVQRVIYNNLIKLDEDEICNIAQSFMGKQLKPLSYFGALLGTVAGLIFAFGINGTINNFGFYNRYQTTIMACVLMGLVGILTNVIALWMIFHPYEKNKFVAKIPIFKIFAQGYIPAHKESFANGMAYFIDNELLKGKRVESLFNSKKDKFSDSIYNFVSNNNFKMIVDIASEKKNKISKFLYGFIINQCEKNKAKIAKYLAKVSDNLTVDTVLTKQKVLSLSENFLSNLDKLDDSIIRFVQGKLDKQNTINNILPKKVVETINNSVNEAIDNSVKISVDKALKEEVIKALVLNNGEFYNNFASKAIADIVGDERLSKLELYVGDNLNNYIIETLPAILEKSMDDFLQTQLHEEKTIGEVFGGTLRITIDKNLYQITASLLRKLNNYAQENKDKVVSMIVSMVRAQLNFFVKMAYDFMNGDRLVSLVVLNIIETKLEDFINETMYSTIKTASVSLKSAIYPTTIQNIGFVAEQVNTKLIADNLVLEIKENETMFNNIDVLALDAINKVKNIKFEEILEQTNIDTIEGLYNLIQEDIIQTLNNINDNYNNNIENINKFINTYVYENITSKVLEQKLENILDVDENISVIVKSILEQINSNSRSRDLLLESIERAYNNNIVGMKLNDILNQDVLISEIEIYLEKLFKDIDFNENNQYIVDKIIFNCIESEFKFIDDSTKEYIVRRTVDALLTTGIGFTVDAMKALKLKEITTEQVEIMDPREIHMLFNAFAGDFFIKLYLYGSMGAVFGLNMYLSIVLWIADWFYSKKVDEFEINTDNIFKE</sequence>
<keyword evidence="3 6" id="KW-0812">Transmembrane</keyword>
<evidence type="ECO:0000256" key="4">
    <source>
        <dbReference type="ARBA" id="ARBA00022989"/>
    </source>
</evidence>
<keyword evidence="4 6" id="KW-1133">Transmembrane helix</keyword>
<comment type="similarity">
    <text evidence="2">Belongs to the UPF0754 family.</text>
</comment>
<evidence type="ECO:0000313" key="7">
    <source>
        <dbReference type="EMBL" id="VYU51950.1"/>
    </source>
</evidence>
<feature type="transmembrane region" description="Helical" evidence="6">
    <location>
        <begin position="1364"/>
        <end position="1387"/>
    </location>
</feature>
<keyword evidence="5 6" id="KW-0472">Membrane</keyword>
<evidence type="ECO:0000256" key="3">
    <source>
        <dbReference type="ARBA" id="ARBA00022692"/>
    </source>
</evidence>
<feature type="transmembrane region" description="Helical" evidence="6">
    <location>
        <begin position="697"/>
        <end position="720"/>
    </location>
</feature>
<evidence type="ECO:0000256" key="6">
    <source>
        <dbReference type="SAM" id="Phobius"/>
    </source>
</evidence>
<feature type="transmembrane region" description="Helical" evidence="6">
    <location>
        <begin position="662"/>
        <end position="685"/>
    </location>
</feature>
<dbReference type="GO" id="GO:0012505">
    <property type="term" value="C:endomembrane system"/>
    <property type="evidence" value="ECO:0007669"/>
    <property type="project" value="UniProtKB-SubCell"/>
</dbReference>
<accession>A0A6N3FJ41</accession>
<organism evidence="7">
    <name type="scientific">Intestinibacter bartlettii</name>
    <dbReference type="NCBI Taxonomy" id="261299"/>
    <lineage>
        <taxon>Bacteria</taxon>
        <taxon>Bacillati</taxon>
        <taxon>Bacillota</taxon>
        <taxon>Clostridia</taxon>
        <taxon>Peptostreptococcales</taxon>
        <taxon>Peptostreptococcaceae</taxon>
        <taxon>Intestinibacter</taxon>
    </lineage>
</organism>
<proteinExistence type="inferred from homology"/>
<evidence type="ECO:0008006" key="8">
    <source>
        <dbReference type="Google" id="ProtNLM"/>
    </source>
</evidence>
<evidence type="ECO:0000256" key="1">
    <source>
        <dbReference type="ARBA" id="ARBA00004308"/>
    </source>
</evidence>
<dbReference type="PANTHER" id="PTHR35791">
    <property type="entry name" value="UPF0754 MEMBRANE PROTEIN YHEB"/>
    <property type="match status" value="1"/>
</dbReference>
<comment type="subcellular location">
    <subcellularLocation>
        <location evidence="1">Endomembrane system</location>
    </subcellularLocation>
</comment>
<evidence type="ECO:0000256" key="5">
    <source>
        <dbReference type="ARBA" id="ARBA00023136"/>
    </source>
</evidence>
<gene>
    <name evidence="7" type="ORF">IBLFYP30_00429</name>
</gene>
<evidence type="ECO:0000256" key="2">
    <source>
        <dbReference type="ARBA" id="ARBA00008053"/>
    </source>
</evidence>